<organism evidence="2 3">
    <name type="scientific">Singulisphaera acidiphila (strain ATCC BAA-1392 / DSM 18658 / VKM B-2454 / MOB10)</name>
    <dbReference type="NCBI Taxonomy" id="886293"/>
    <lineage>
        <taxon>Bacteria</taxon>
        <taxon>Pseudomonadati</taxon>
        <taxon>Planctomycetota</taxon>
        <taxon>Planctomycetia</taxon>
        <taxon>Isosphaerales</taxon>
        <taxon>Isosphaeraceae</taxon>
        <taxon>Singulisphaera</taxon>
    </lineage>
</organism>
<keyword evidence="1" id="KW-0732">Signal</keyword>
<dbReference type="EMBL" id="CP003364">
    <property type="protein sequence ID" value="AGA28456.1"/>
    <property type="molecule type" value="Genomic_DNA"/>
</dbReference>
<proteinExistence type="predicted"/>
<evidence type="ECO:0000313" key="2">
    <source>
        <dbReference type="EMBL" id="AGA28456.1"/>
    </source>
</evidence>
<dbReference type="HOGENOM" id="CLU_1179579_0_0_0"/>
<evidence type="ECO:0000313" key="3">
    <source>
        <dbReference type="Proteomes" id="UP000010798"/>
    </source>
</evidence>
<name>L0DII8_SINAD</name>
<evidence type="ECO:0000256" key="1">
    <source>
        <dbReference type="SAM" id="SignalP"/>
    </source>
</evidence>
<sequence length="235" mass="26788">MIARFAVVILASQWIACLCASAQSHLEPENGILNATDSTWNSSKRIREVLLKEATYYHLARMVCLPSFDEPEWVVTVVRQDGEELDAPHTYFVEYVGAETKLFLAKGAQDVQVKRSRAPLDRSTAESLNKTWRRMLRSTRYPKDPRLGADGVNYHFSRFVPLIDRGRNDPLAGWEQGKIWTPDEDSLCGELVAIGEELKRYAVALPADRDRIHDRIRAKEHQLKAKLNRESKTAP</sequence>
<accession>L0DII8</accession>
<feature type="signal peptide" evidence="1">
    <location>
        <begin position="1"/>
        <end position="22"/>
    </location>
</feature>
<dbReference type="Proteomes" id="UP000010798">
    <property type="component" value="Chromosome"/>
</dbReference>
<feature type="chain" id="PRO_5003940168" evidence="1">
    <location>
        <begin position="23"/>
        <end position="235"/>
    </location>
</feature>
<dbReference type="KEGG" id="saci:Sinac_4255"/>
<reference evidence="2 3" key="1">
    <citation type="submission" date="2012-02" db="EMBL/GenBank/DDBJ databases">
        <title>Complete sequence of chromosome of Singulisphaera acidiphila DSM 18658.</title>
        <authorList>
            <consortium name="US DOE Joint Genome Institute (JGI-PGF)"/>
            <person name="Lucas S."/>
            <person name="Copeland A."/>
            <person name="Lapidus A."/>
            <person name="Glavina del Rio T."/>
            <person name="Dalin E."/>
            <person name="Tice H."/>
            <person name="Bruce D."/>
            <person name="Goodwin L."/>
            <person name="Pitluck S."/>
            <person name="Peters L."/>
            <person name="Ovchinnikova G."/>
            <person name="Chertkov O."/>
            <person name="Kyrpides N."/>
            <person name="Mavromatis K."/>
            <person name="Ivanova N."/>
            <person name="Brettin T."/>
            <person name="Detter J.C."/>
            <person name="Han C."/>
            <person name="Larimer F."/>
            <person name="Land M."/>
            <person name="Hauser L."/>
            <person name="Markowitz V."/>
            <person name="Cheng J.-F."/>
            <person name="Hugenholtz P."/>
            <person name="Woyke T."/>
            <person name="Wu D."/>
            <person name="Tindall B."/>
            <person name="Pomrenke H."/>
            <person name="Brambilla E."/>
            <person name="Klenk H.-P."/>
            <person name="Eisen J.A."/>
        </authorList>
    </citation>
    <scope>NUCLEOTIDE SEQUENCE [LARGE SCALE GENOMIC DNA]</scope>
    <source>
        <strain evidence="3">ATCC BAA-1392 / DSM 18658 / VKM B-2454 / MOB10</strain>
    </source>
</reference>
<dbReference type="RefSeq" id="WP_015247583.1">
    <property type="nucleotide sequence ID" value="NC_019892.1"/>
</dbReference>
<gene>
    <name evidence="2" type="ordered locus">Sinac_4255</name>
</gene>
<keyword evidence="3" id="KW-1185">Reference proteome</keyword>
<dbReference type="AlphaFoldDB" id="L0DII8"/>
<dbReference type="OrthoDB" id="1046333at2"/>
<protein>
    <submittedName>
        <fullName evidence="2">Uncharacterized protein</fullName>
    </submittedName>
</protein>